<dbReference type="PANTHER" id="PTHR45640">
    <property type="entry name" value="HEAT SHOCK PROTEIN HSP-12.2-RELATED"/>
    <property type="match status" value="1"/>
</dbReference>
<dbReference type="GO" id="GO:0043066">
    <property type="term" value="P:negative regulation of apoptotic process"/>
    <property type="evidence" value="ECO:0007669"/>
    <property type="project" value="TreeGrafter"/>
</dbReference>
<dbReference type="Gene3D" id="2.60.40.790">
    <property type="match status" value="1"/>
</dbReference>
<evidence type="ECO:0000259" key="4">
    <source>
        <dbReference type="PROSITE" id="PS01031"/>
    </source>
</evidence>
<dbReference type="SUPFAM" id="SSF49764">
    <property type="entry name" value="HSP20-like chaperones"/>
    <property type="match status" value="1"/>
</dbReference>
<comment type="caution">
    <text evidence="5">The sequence shown here is derived from an EMBL/GenBank/DDBJ whole genome shotgun (WGS) entry which is preliminary data.</text>
</comment>
<dbReference type="InterPro" id="IPR001436">
    <property type="entry name" value="Alpha-crystallin/sHSP_animal"/>
</dbReference>
<dbReference type="AlphaFoldDB" id="A0A9D3Q806"/>
<dbReference type="EMBL" id="JAFDVH010000006">
    <property type="protein sequence ID" value="KAG7476700.1"/>
    <property type="molecule type" value="Genomic_DNA"/>
</dbReference>
<feature type="region of interest" description="Disordered" evidence="3">
    <location>
        <begin position="194"/>
        <end position="336"/>
    </location>
</feature>
<dbReference type="InterPro" id="IPR008978">
    <property type="entry name" value="HSP20-like_chaperone"/>
</dbReference>
<dbReference type="GO" id="GO:0005634">
    <property type="term" value="C:nucleus"/>
    <property type="evidence" value="ECO:0007669"/>
    <property type="project" value="TreeGrafter"/>
</dbReference>
<reference evidence="5" key="1">
    <citation type="submission" date="2021-01" db="EMBL/GenBank/DDBJ databases">
        <authorList>
            <person name="Zahm M."/>
            <person name="Roques C."/>
            <person name="Cabau C."/>
            <person name="Klopp C."/>
            <person name="Donnadieu C."/>
            <person name="Jouanno E."/>
            <person name="Lampietro C."/>
            <person name="Louis A."/>
            <person name="Herpin A."/>
            <person name="Echchiki A."/>
            <person name="Berthelot C."/>
            <person name="Parey E."/>
            <person name="Roest-Crollius H."/>
            <person name="Braasch I."/>
            <person name="Postlethwait J."/>
            <person name="Bobe J."/>
            <person name="Montfort J."/>
            <person name="Bouchez O."/>
            <person name="Begum T."/>
            <person name="Mejri S."/>
            <person name="Adams A."/>
            <person name="Chen W.-J."/>
            <person name="Guiguen Y."/>
        </authorList>
    </citation>
    <scope>NUCLEOTIDE SEQUENCE</scope>
    <source>
        <strain evidence="5">YG-15Mar2019-1</strain>
        <tissue evidence="5">Brain</tissue>
    </source>
</reference>
<gene>
    <name evidence="5" type="ORF">MATL_G00085680</name>
</gene>
<feature type="compositionally biased region" description="Polar residues" evidence="3">
    <location>
        <begin position="319"/>
        <end position="332"/>
    </location>
</feature>
<dbReference type="GO" id="GO:0009408">
    <property type="term" value="P:response to heat"/>
    <property type="evidence" value="ECO:0007669"/>
    <property type="project" value="TreeGrafter"/>
</dbReference>
<protein>
    <recommendedName>
        <fullName evidence="4">SHSP domain-containing protein</fullName>
    </recommendedName>
</protein>
<dbReference type="OrthoDB" id="1431247at2759"/>
<dbReference type="PRINTS" id="PR00299">
    <property type="entry name" value="ACRYSTALLIN"/>
</dbReference>
<dbReference type="Proteomes" id="UP001046870">
    <property type="component" value="Chromosome 6"/>
</dbReference>
<dbReference type="PROSITE" id="PS01031">
    <property type="entry name" value="SHSP"/>
    <property type="match status" value="1"/>
</dbReference>
<dbReference type="PANTHER" id="PTHR45640:SF7">
    <property type="entry name" value="HEAT SHOCK PROTEIN BETA-1"/>
    <property type="match status" value="1"/>
</dbReference>
<feature type="compositionally biased region" description="Basic and acidic residues" evidence="3">
    <location>
        <begin position="209"/>
        <end position="223"/>
    </location>
</feature>
<name>A0A9D3Q806_MEGAT</name>
<feature type="compositionally biased region" description="Basic and acidic residues" evidence="3">
    <location>
        <begin position="263"/>
        <end position="287"/>
    </location>
</feature>
<organism evidence="5 6">
    <name type="scientific">Megalops atlanticus</name>
    <name type="common">Tarpon</name>
    <name type="synonym">Clupea gigantea</name>
    <dbReference type="NCBI Taxonomy" id="7932"/>
    <lineage>
        <taxon>Eukaryota</taxon>
        <taxon>Metazoa</taxon>
        <taxon>Chordata</taxon>
        <taxon>Craniata</taxon>
        <taxon>Vertebrata</taxon>
        <taxon>Euteleostomi</taxon>
        <taxon>Actinopterygii</taxon>
        <taxon>Neopterygii</taxon>
        <taxon>Teleostei</taxon>
        <taxon>Elopiformes</taxon>
        <taxon>Megalopidae</taxon>
        <taxon>Megalops</taxon>
    </lineage>
</organism>
<evidence type="ECO:0000256" key="3">
    <source>
        <dbReference type="SAM" id="MobiDB-lite"/>
    </source>
</evidence>
<dbReference type="InterPro" id="IPR002068">
    <property type="entry name" value="A-crystallin/Hsp20_dom"/>
</dbReference>
<dbReference type="GO" id="GO:0005737">
    <property type="term" value="C:cytoplasm"/>
    <property type="evidence" value="ECO:0007669"/>
    <property type="project" value="TreeGrafter"/>
</dbReference>
<evidence type="ECO:0000313" key="6">
    <source>
        <dbReference type="Proteomes" id="UP001046870"/>
    </source>
</evidence>
<feature type="domain" description="SHSP" evidence="4">
    <location>
        <begin position="81"/>
        <end position="192"/>
    </location>
</feature>
<keyword evidence="6" id="KW-1185">Reference proteome</keyword>
<dbReference type="GO" id="GO:0042026">
    <property type="term" value="P:protein refolding"/>
    <property type="evidence" value="ECO:0007669"/>
    <property type="project" value="TreeGrafter"/>
</dbReference>
<evidence type="ECO:0000256" key="2">
    <source>
        <dbReference type="RuleBase" id="RU003616"/>
    </source>
</evidence>
<accession>A0A9D3Q806</accession>
<comment type="similarity">
    <text evidence="1 2">Belongs to the small heat shock protein (HSP20) family.</text>
</comment>
<sequence>MAERSRLPRPLFRRDMRWDPYCDWTLPSRTFDYEMDLPPFLEPRDLSWIEWARRRLATSSWPGYMPPPAVSPFAMQTPSHSPHRELPVGVSEVRTGPDSWRISLDVNCFSPQEISIKTNGGYLEIAGKQEGREDMYGFVSRCFSRKYKLPAGVDLRHIRSSLSPDGVLSVEAPLPVLAPEVPVEIIIPVQVEKKPQTQRGGEVSPQIQRGEEGEQGQQERVRTTEIAPPAGDQQEGKGKQVALEEFQTSTAERVWASAGEESEERRLRKEEDGKEGEHDEVSAKTEMETAVLGNLGSMEQNGEALSETVQEDVLAEGSDQPSEPQTSGQDVLQENKVETHLDTKWLSRDTKWMLRSTKWPSQY</sequence>
<dbReference type="Pfam" id="PF00011">
    <property type="entry name" value="HSP20"/>
    <property type="match status" value="1"/>
</dbReference>
<evidence type="ECO:0000256" key="1">
    <source>
        <dbReference type="PROSITE-ProRule" id="PRU00285"/>
    </source>
</evidence>
<proteinExistence type="inferred from homology"/>
<evidence type="ECO:0000313" key="5">
    <source>
        <dbReference type="EMBL" id="KAG7476700.1"/>
    </source>
</evidence>
<dbReference type="GO" id="GO:0051082">
    <property type="term" value="F:unfolded protein binding"/>
    <property type="evidence" value="ECO:0007669"/>
    <property type="project" value="TreeGrafter"/>
</dbReference>